<sequence length="123" mass="13628">MLSRRKEPFRYVFAVSAKGLFSIREVDGRDISSRSAEASMVNFHKSGCRIRSVLDLNAEEHDIKLLLSYTLSGYTAGAAREHTLAAADGERQRLRHSIRVERGTEERHLGFATGAGGGKTNFC</sequence>
<dbReference type="Proteomes" id="UP001527882">
    <property type="component" value="Unassembled WGS sequence"/>
</dbReference>
<gene>
    <name evidence="1" type="ORF">O9H85_09840</name>
</gene>
<protein>
    <submittedName>
        <fullName evidence="1">Uncharacterized protein</fullName>
    </submittedName>
</protein>
<keyword evidence="2" id="KW-1185">Reference proteome</keyword>
<dbReference type="EMBL" id="JAQAGZ010000005">
    <property type="protein sequence ID" value="MCZ8512710.1"/>
    <property type="molecule type" value="Genomic_DNA"/>
</dbReference>
<evidence type="ECO:0000313" key="1">
    <source>
        <dbReference type="EMBL" id="MCZ8512710.1"/>
    </source>
</evidence>
<name>A0ABT4Q7M3_9BACL</name>
<reference evidence="1 2" key="1">
    <citation type="submission" date="2022-12" db="EMBL/GenBank/DDBJ databases">
        <title>Draft genome sequence of Paenibacillus sp. dW9.</title>
        <authorList>
            <person name="Choi E.-W."/>
            <person name="Kim D.-U."/>
        </authorList>
    </citation>
    <scope>NUCLEOTIDE SEQUENCE [LARGE SCALE GENOMIC DNA]</scope>
    <source>
        <strain evidence="2">dW9</strain>
    </source>
</reference>
<evidence type="ECO:0000313" key="2">
    <source>
        <dbReference type="Proteomes" id="UP001527882"/>
    </source>
</evidence>
<dbReference type="RefSeq" id="WP_269881157.1">
    <property type="nucleotide sequence ID" value="NZ_JAQAGZ010000005.1"/>
</dbReference>
<comment type="caution">
    <text evidence="1">The sequence shown here is derived from an EMBL/GenBank/DDBJ whole genome shotgun (WGS) entry which is preliminary data.</text>
</comment>
<organism evidence="1 2">
    <name type="scientific">Paenibacillus gyeongsangnamensis</name>
    <dbReference type="NCBI Taxonomy" id="3388067"/>
    <lineage>
        <taxon>Bacteria</taxon>
        <taxon>Bacillati</taxon>
        <taxon>Bacillota</taxon>
        <taxon>Bacilli</taxon>
        <taxon>Bacillales</taxon>
        <taxon>Paenibacillaceae</taxon>
        <taxon>Paenibacillus</taxon>
    </lineage>
</organism>
<accession>A0ABT4Q7M3</accession>
<proteinExistence type="predicted"/>